<dbReference type="Pfam" id="PF13385">
    <property type="entry name" value="Laminin_G_3"/>
    <property type="match status" value="1"/>
</dbReference>
<name>A0ABS5K9V3_9BACT</name>
<evidence type="ECO:0000313" key="5">
    <source>
        <dbReference type="Proteomes" id="UP000721861"/>
    </source>
</evidence>
<dbReference type="SMART" id="SM00560">
    <property type="entry name" value="LamGL"/>
    <property type="match status" value="1"/>
</dbReference>
<organism evidence="4 5">
    <name type="scientific">Carboxylicivirga mesophila</name>
    <dbReference type="NCBI Taxonomy" id="1166478"/>
    <lineage>
        <taxon>Bacteria</taxon>
        <taxon>Pseudomonadati</taxon>
        <taxon>Bacteroidota</taxon>
        <taxon>Bacteroidia</taxon>
        <taxon>Marinilabiliales</taxon>
        <taxon>Marinilabiliaceae</taxon>
        <taxon>Carboxylicivirga</taxon>
    </lineage>
</organism>
<keyword evidence="5" id="KW-1185">Reference proteome</keyword>
<dbReference type="Proteomes" id="UP000721861">
    <property type="component" value="Unassembled WGS sequence"/>
</dbReference>
<feature type="domain" description="LamG-like jellyroll fold" evidence="3">
    <location>
        <begin position="465"/>
        <end position="612"/>
    </location>
</feature>
<accession>A0ABS5K9V3</accession>
<keyword evidence="2" id="KW-1015">Disulfide bond</keyword>
<reference evidence="4 5" key="1">
    <citation type="journal article" date="2014" name="Int. J. Syst. Evol. Microbiol.">
        <title>Carboxylicivirga gen. nov. in the family Marinilabiliaceae with two novel species, Carboxylicivirga mesophila sp. nov. and Carboxylicivirga taeanensis sp. nov., and reclassification of Cytophaga fermentans as Saccharicrinis fermentans gen. nov., comb. nov.</title>
        <authorList>
            <person name="Yang S.H."/>
            <person name="Seo H.S."/>
            <person name="Woo J.H."/>
            <person name="Oh H.M."/>
            <person name="Jang H."/>
            <person name="Lee J.H."/>
            <person name="Kim S.J."/>
            <person name="Kwon K.K."/>
        </authorList>
    </citation>
    <scope>NUCLEOTIDE SEQUENCE [LARGE SCALE GENOMIC DNA]</scope>
    <source>
        <strain evidence="4 5">JCM 18290</strain>
    </source>
</reference>
<dbReference type="RefSeq" id="WP_212227387.1">
    <property type="nucleotide sequence ID" value="NZ_JAGUCN010000007.1"/>
</dbReference>
<gene>
    <name evidence="4" type="ORF">KEM09_07835</name>
</gene>
<dbReference type="Gene3D" id="3.60.21.10">
    <property type="match status" value="1"/>
</dbReference>
<keyword evidence="1" id="KW-0732">Signal</keyword>
<dbReference type="Gene3D" id="2.60.120.200">
    <property type="match status" value="1"/>
</dbReference>
<evidence type="ECO:0000313" key="4">
    <source>
        <dbReference type="EMBL" id="MBS2211306.1"/>
    </source>
</evidence>
<sequence length="636" mass="71994">MKHYLVIVISILVISRYSVAQEFDTWRFINIPDYHNAEGLSRNIPEREQRLTEQTELFKEMKKRYGGELIIMPGDCNGGHWYRPKYLKPFRTHPDYTNYSTKEVILEASRLCYSGLWDMVHDGGYEHFLMAVGDHELGDNPWQKSTEVVKHISTFRQGFVNTFTLKDDGQSRFTEKIGKALPRPVGTKYEHTSNAVQYKNLLFVTLDMFRYDADDIVLGSEGVVTGDIDGKHLQWFESVLSEAQNIASIKHIVVQSHLPIIYPVRKYASSGMLVDKKESEKILNVLRKYKVDLYLAGEVHMNTVTKDPESDLIQLVARGNNLSNMTLVDVESDKLSINTFHWNHDRLGSLTIDKSRDQTSIEGNGLLKPIHPEGLQIHWSFDEQLNEQQYKSSVDGTFPQKSKHNVFLSEISNPNVYSNGGGFNKDYSLIGTDAKIVKGIIGNAIAISESSKLFVLPMGPFHSSYARTVSCWVKTNADGKRLILNSGSFWGKSGQFFNLALDNGNLQVAIRPDAYITTNKQIVNDDQWHHLTVVMPEDARLQDLMLYVDGRRIEDVQMKKPTAKISTSQANWVAIATQGGKYTIDYIKEMGMHNYIGLLDDVAIWTSALSESDVSKLYGEGMNGTGAMEVESIIHK</sequence>
<dbReference type="EMBL" id="JAGUCN010000007">
    <property type="protein sequence ID" value="MBS2211306.1"/>
    <property type="molecule type" value="Genomic_DNA"/>
</dbReference>
<dbReference type="InterPro" id="IPR029052">
    <property type="entry name" value="Metallo-depent_PP-like"/>
</dbReference>
<protein>
    <recommendedName>
        <fullName evidence="3">LamG-like jellyroll fold domain-containing protein</fullName>
    </recommendedName>
</protein>
<dbReference type="SUPFAM" id="SSF56300">
    <property type="entry name" value="Metallo-dependent phosphatases"/>
    <property type="match status" value="1"/>
</dbReference>
<evidence type="ECO:0000256" key="1">
    <source>
        <dbReference type="ARBA" id="ARBA00022729"/>
    </source>
</evidence>
<dbReference type="InterPro" id="IPR013320">
    <property type="entry name" value="ConA-like_dom_sf"/>
</dbReference>
<proteinExistence type="predicted"/>
<evidence type="ECO:0000256" key="2">
    <source>
        <dbReference type="ARBA" id="ARBA00023157"/>
    </source>
</evidence>
<dbReference type="SUPFAM" id="SSF49899">
    <property type="entry name" value="Concanavalin A-like lectins/glucanases"/>
    <property type="match status" value="1"/>
</dbReference>
<comment type="caution">
    <text evidence="4">The sequence shown here is derived from an EMBL/GenBank/DDBJ whole genome shotgun (WGS) entry which is preliminary data.</text>
</comment>
<evidence type="ECO:0000259" key="3">
    <source>
        <dbReference type="SMART" id="SM00560"/>
    </source>
</evidence>
<dbReference type="InterPro" id="IPR006558">
    <property type="entry name" value="LamG-like"/>
</dbReference>